<sequence>MVDNRGGSPDSERLKYKASGASASGDYGGITEQDCLLPIANVGRIMKQILPPNAKISKEAKETMQECVSEFISFVTGEASDKCHKEKRKTVNGDDICWAMGTLGFDDYAEPLKRLIPWNIGIGTHCSWRRTTCRHVTLESMKLGVVQRVTACPRTHAER</sequence>
<dbReference type="SUPFAM" id="SSF47113">
    <property type="entry name" value="Histone-fold"/>
    <property type="match status" value="1"/>
</dbReference>
<proteinExistence type="inferred from homology"/>
<dbReference type="InterPro" id="IPR009072">
    <property type="entry name" value="Histone-fold"/>
</dbReference>
<keyword evidence="7" id="KW-1185">Reference proteome</keyword>
<evidence type="ECO:0000259" key="5">
    <source>
        <dbReference type="Pfam" id="PF00808"/>
    </source>
</evidence>
<dbReference type="Pfam" id="PF00808">
    <property type="entry name" value="CBFD_NFYB_HMF"/>
    <property type="match status" value="1"/>
</dbReference>
<evidence type="ECO:0000313" key="6">
    <source>
        <dbReference type="EMBL" id="KAF8392610.1"/>
    </source>
</evidence>
<dbReference type="GO" id="GO:0016602">
    <property type="term" value="C:CCAAT-binding factor complex"/>
    <property type="evidence" value="ECO:0007669"/>
    <property type="project" value="InterPro"/>
</dbReference>
<dbReference type="GO" id="GO:0000978">
    <property type="term" value="F:RNA polymerase II cis-regulatory region sequence-specific DNA binding"/>
    <property type="evidence" value="ECO:0007669"/>
    <property type="project" value="TreeGrafter"/>
</dbReference>
<dbReference type="PRINTS" id="PR00615">
    <property type="entry name" value="CCAATSUBUNTA"/>
</dbReference>
<accession>A0A834YSV9</accession>
<dbReference type="InterPro" id="IPR027113">
    <property type="entry name" value="Transc_fact_NFYB/HAP3"/>
</dbReference>
<dbReference type="Proteomes" id="UP000655225">
    <property type="component" value="Unassembled WGS sequence"/>
</dbReference>
<dbReference type="InterPro" id="IPR003958">
    <property type="entry name" value="CBFA_NFYB_domain"/>
</dbReference>
<evidence type="ECO:0000256" key="2">
    <source>
        <dbReference type="ARBA" id="ARBA00023015"/>
    </source>
</evidence>
<evidence type="ECO:0000256" key="4">
    <source>
        <dbReference type="ARBA" id="ARBA00023163"/>
    </source>
</evidence>
<protein>
    <recommendedName>
        <fullName evidence="5">Transcription factor CBF/NF-Y/archaeal histone domain-containing protein</fullName>
    </recommendedName>
</protein>
<comment type="caution">
    <text evidence="6">The sequence shown here is derived from an EMBL/GenBank/DDBJ whole genome shotgun (WGS) entry which is preliminary data.</text>
</comment>
<dbReference type="PANTHER" id="PTHR11064:SF106">
    <property type="entry name" value="NUCLEAR TRANSCRIPTION FACTOR Y SUBUNIT B-5"/>
    <property type="match status" value="1"/>
</dbReference>
<evidence type="ECO:0000313" key="7">
    <source>
        <dbReference type="Proteomes" id="UP000655225"/>
    </source>
</evidence>
<organism evidence="6 7">
    <name type="scientific">Tetracentron sinense</name>
    <name type="common">Spur-leaf</name>
    <dbReference type="NCBI Taxonomy" id="13715"/>
    <lineage>
        <taxon>Eukaryota</taxon>
        <taxon>Viridiplantae</taxon>
        <taxon>Streptophyta</taxon>
        <taxon>Embryophyta</taxon>
        <taxon>Tracheophyta</taxon>
        <taxon>Spermatophyta</taxon>
        <taxon>Magnoliopsida</taxon>
        <taxon>Trochodendrales</taxon>
        <taxon>Trochodendraceae</taxon>
        <taxon>Tetracentron</taxon>
    </lineage>
</organism>
<name>A0A834YSV9_TETSI</name>
<dbReference type="Gene3D" id="1.10.20.10">
    <property type="entry name" value="Histone, subunit A"/>
    <property type="match status" value="1"/>
</dbReference>
<dbReference type="InterPro" id="IPR003956">
    <property type="entry name" value="Transcrpt_fac_NFYB/HAP3_CS"/>
</dbReference>
<gene>
    <name evidence="6" type="ORF">HHK36_022957</name>
</gene>
<dbReference type="PROSITE" id="PS00685">
    <property type="entry name" value="NFYB_HAP3"/>
    <property type="match status" value="1"/>
</dbReference>
<dbReference type="AlphaFoldDB" id="A0A834YSV9"/>
<evidence type="ECO:0000256" key="3">
    <source>
        <dbReference type="ARBA" id="ARBA00023125"/>
    </source>
</evidence>
<reference evidence="6 7" key="1">
    <citation type="submission" date="2020-04" db="EMBL/GenBank/DDBJ databases">
        <title>Plant Genome Project.</title>
        <authorList>
            <person name="Zhang R.-G."/>
        </authorList>
    </citation>
    <scope>NUCLEOTIDE SEQUENCE [LARGE SCALE GENOMIC DNA]</scope>
    <source>
        <strain evidence="6">YNK0</strain>
        <tissue evidence="6">Leaf</tissue>
    </source>
</reference>
<dbReference type="EMBL" id="JABCRI010000016">
    <property type="protein sequence ID" value="KAF8392610.1"/>
    <property type="molecule type" value="Genomic_DNA"/>
</dbReference>
<keyword evidence="3" id="KW-0238">DNA-binding</keyword>
<comment type="similarity">
    <text evidence="1">Belongs to the NFYB/HAP3 subunit family.</text>
</comment>
<keyword evidence="2" id="KW-0805">Transcription regulation</keyword>
<dbReference type="OrthoDB" id="386949at2759"/>
<evidence type="ECO:0000256" key="1">
    <source>
        <dbReference type="ARBA" id="ARBA00009053"/>
    </source>
</evidence>
<dbReference type="GO" id="GO:0001228">
    <property type="term" value="F:DNA-binding transcription activator activity, RNA polymerase II-specific"/>
    <property type="evidence" value="ECO:0007669"/>
    <property type="project" value="InterPro"/>
</dbReference>
<feature type="domain" description="Transcription factor CBF/NF-Y/archaeal histone" evidence="5">
    <location>
        <begin position="37"/>
        <end position="100"/>
    </location>
</feature>
<dbReference type="GO" id="GO:0046982">
    <property type="term" value="F:protein heterodimerization activity"/>
    <property type="evidence" value="ECO:0007669"/>
    <property type="project" value="InterPro"/>
</dbReference>
<keyword evidence="4" id="KW-0804">Transcription</keyword>
<dbReference type="PANTHER" id="PTHR11064">
    <property type="entry name" value="CCAAT-BINDING TRANSCRIPTION FACTOR-RELATED"/>
    <property type="match status" value="1"/>
</dbReference>
<dbReference type="CDD" id="cd22907">
    <property type="entry name" value="HFD_NFYB"/>
    <property type="match status" value="1"/>
</dbReference>